<evidence type="ECO:0008006" key="3">
    <source>
        <dbReference type="Google" id="ProtNLM"/>
    </source>
</evidence>
<keyword evidence="2" id="KW-1185">Reference proteome</keyword>
<name>A0ABX7NDC0_9BACT</name>
<protein>
    <recommendedName>
        <fullName evidence="3">Integron gene cassette protein</fullName>
    </recommendedName>
</protein>
<evidence type="ECO:0000313" key="1">
    <source>
        <dbReference type="EMBL" id="QSQ16653.1"/>
    </source>
</evidence>
<reference evidence="1 2" key="1">
    <citation type="submission" date="2021-02" db="EMBL/GenBank/DDBJ databases">
        <title>De Novo genome assembly of isolated myxobacteria.</title>
        <authorList>
            <person name="Stevens D.C."/>
        </authorList>
    </citation>
    <scope>NUCLEOTIDE SEQUENCE [LARGE SCALE GENOMIC DNA]</scope>
    <source>
        <strain evidence="1 2">SCHIC003</strain>
    </source>
</reference>
<dbReference type="Proteomes" id="UP000663090">
    <property type="component" value="Chromosome"/>
</dbReference>
<evidence type="ECO:0000313" key="2">
    <source>
        <dbReference type="Proteomes" id="UP000663090"/>
    </source>
</evidence>
<organism evidence="1 2">
    <name type="scientific">Myxococcus landrumensis</name>
    <dbReference type="NCBI Taxonomy" id="2813577"/>
    <lineage>
        <taxon>Bacteria</taxon>
        <taxon>Pseudomonadati</taxon>
        <taxon>Myxococcota</taxon>
        <taxon>Myxococcia</taxon>
        <taxon>Myxococcales</taxon>
        <taxon>Cystobacterineae</taxon>
        <taxon>Myxococcaceae</taxon>
        <taxon>Myxococcus</taxon>
    </lineage>
</organism>
<dbReference type="EMBL" id="CP071091">
    <property type="protein sequence ID" value="QSQ16653.1"/>
    <property type="molecule type" value="Genomic_DNA"/>
</dbReference>
<proteinExistence type="predicted"/>
<dbReference type="RefSeq" id="WP_206718299.1">
    <property type="nucleotide sequence ID" value="NZ_CP071091.1"/>
</dbReference>
<gene>
    <name evidence="1" type="ORF">JY572_11655</name>
</gene>
<accession>A0ABX7NDC0</accession>
<sequence>MTTRNEVMAQWAAVLSELRALFTRDPRTKPELRAWVEDSISLSRRISSSGEVCNKVEEVAWHYLADADIRVKCPEYAEVQRADFEGWLREEEARLAKD</sequence>